<protein>
    <recommendedName>
        <fullName evidence="5">Glycerol-3-phosphate acyltransferase</fullName>
        <ecNumber evidence="4">2.3.1.15</ecNumber>
    </recommendedName>
</protein>
<evidence type="ECO:0000256" key="6">
    <source>
        <dbReference type="ARBA" id="ARBA00022679"/>
    </source>
</evidence>
<dbReference type="EC" id="2.3.1.15" evidence="4"/>
<evidence type="ECO:0000259" key="10">
    <source>
        <dbReference type="SMART" id="SM00563"/>
    </source>
</evidence>
<dbReference type="CDD" id="cd07993">
    <property type="entry name" value="LPLAT_DHAPAT-like"/>
    <property type="match status" value="1"/>
</dbReference>
<dbReference type="Pfam" id="PF19277">
    <property type="entry name" value="GPAT_C"/>
    <property type="match status" value="1"/>
</dbReference>
<evidence type="ECO:0000256" key="9">
    <source>
        <dbReference type="ARBA" id="ARBA00048427"/>
    </source>
</evidence>
<keyword evidence="8 11" id="KW-0012">Acyltransferase</keyword>
<evidence type="ECO:0000256" key="5">
    <source>
        <dbReference type="ARBA" id="ARBA00013432"/>
    </source>
</evidence>
<dbReference type="AlphaFoldDB" id="S0G0V7"/>
<gene>
    <name evidence="11" type="primary">plsB</name>
    <name evidence="11" type="ORF">Dpo_2c02480</name>
</gene>
<accession>S0G0V7</accession>
<reference evidence="11 12" key="1">
    <citation type="journal article" date="2013" name="Genome Announc.">
        <title>Draft Genome Sequence of Desulfotignum phosphitoxidans DSM 13687 Strain FiPS-3.</title>
        <authorList>
            <person name="Poehlein A."/>
            <person name="Daniel R."/>
            <person name="Simeonova D.D."/>
        </authorList>
    </citation>
    <scope>NUCLEOTIDE SEQUENCE [LARGE SCALE GENOMIC DNA]</scope>
    <source>
        <strain evidence="11 12">DSM 13687</strain>
    </source>
</reference>
<evidence type="ECO:0000256" key="1">
    <source>
        <dbReference type="ARBA" id="ARBA00004184"/>
    </source>
</evidence>
<dbReference type="OrthoDB" id="335193at2"/>
<sequence length="882" mass="103252">MHLFQFFKTLIPRTRARIRCTIDYLLGNTFDYFTNLYPGNHSCITRKILNRLVRKVNLDDHNLEKINSLDKDACIIYASKNKRLFDFLYFHTRLKALDLPYPELGFDLHFFFLLPVKRLFRIWLSHLDYFFHHFSFKDFYKSGYAFQELFSGKSGFVHLIEEDDFYNRFIRATPDPLYHLIEYQKHMKRPVIIIPEDIIYVTKPMHKNPGLGEILFGTHEKPGWLKRMTILLRQPEKIRVELARPVNLKEFLARPEIERLDSEFQTHRLRSFLVDILNRQRKSITGPVLKSRQEITEDILTRQSLREFLADYAAKNNISLKKTNKKAASYINEIAANYNLRIINLGNWILTWIFKNIFEGLVVDQKQINRMREKYTEAPLILVPCHKSHLDYLLLPYVMFRNNMPCPHIAAGKNLSFWPLGPLFRGGGAFFLRRTFKGATLYTKIFAAYLEKLLYEGFNIKIFIEGGRSRTGKLLTPRPGGLSMIIKAHLNGACDNLYFVPIFVGYDRVLEEDAYLKEIEGGSKSPETLKGLINTRKFLKKKYGKVYIRFDDPISIKDYIHQTHMDPARATDPEFMDFVKKFSYKLMSAINKQAVATPHGIIASAILNSPKNSFSKGQMIERANTYLNIMMNDKVELSETLLLDLDNTFNTVIHNFLSRNFMELVDEDEEEITDDTYFIVKHNKRAILDYYKNSVISFFIPAAFTAVAILEVDRFKFALPDLVRRYRFLEKIFHDEFFNDTEITCEEHISNCIKGFINEGILVPDPTGMDTLNLTSLGLRKLKWFAAFTLPFLESYKTALLYFEKEQKALSQDEKELAKKIHSYGVRLYKRKQVSLKESMSLINYRNAARFFSRNGINGSDDQIQIDYFKQIISRLIRVIAS</sequence>
<dbReference type="PANTHER" id="PTHR12563:SF17">
    <property type="entry name" value="DIHYDROXYACETONE PHOSPHATE ACYLTRANSFERASE"/>
    <property type="match status" value="1"/>
</dbReference>
<evidence type="ECO:0000256" key="2">
    <source>
        <dbReference type="ARBA" id="ARBA00004765"/>
    </source>
</evidence>
<keyword evidence="6 11" id="KW-0808">Transferase</keyword>
<evidence type="ECO:0000256" key="3">
    <source>
        <dbReference type="ARBA" id="ARBA00007937"/>
    </source>
</evidence>
<dbReference type="InterPro" id="IPR002123">
    <property type="entry name" value="Plipid/glycerol_acylTrfase"/>
</dbReference>
<dbReference type="PATRIC" id="fig|1286635.3.peg.1222"/>
<keyword evidence="12" id="KW-1185">Reference proteome</keyword>
<dbReference type="GO" id="GO:0016024">
    <property type="term" value="P:CDP-diacylglycerol biosynthetic process"/>
    <property type="evidence" value="ECO:0007669"/>
    <property type="project" value="UniProtKB-UniPathway"/>
</dbReference>
<organism evidence="11 12">
    <name type="scientific">Desulfotignum phosphitoxidans DSM 13687</name>
    <dbReference type="NCBI Taxonomy" id="1286635"/>
    <lineage>
        <taxon>Bacteria</taxon>
        <taxon>Pseudomonadati</taxon>
        <taxon>Thermodesulfobacteriota</taxon>
        <taxon>Desulfobacteria</taxon>
        <taxon>Desulfobacterales</taxon>
        <taxon>Desulfobacteraceae</taxon>
        <taxon>Desulfotignum</taxon>
    </lineage>
</organism>
<proteinExistence type="inferred from homology"/>
<evidence type="ECO:0000313" key="12">
    <source>
        <dbReference type="Proteomes" id="UP000014216"/>
    </source>
</evidence>
<comment type="pathway">
    <text evidence="2">Phospholipid metabolism; CDP-diacylglycerol biosynthesis; CDP-diacylglycerol from sn-glycerol 3-phosphate: step 1/3.</text>
</comment>
<name>S0G0V7_9BACT</name>
<dbReference type="SMART" id="SM00563">
    <property type="entry name" value="PlsC"/>
    <property type="match status" value="1"/>
</dbReference>
<dbReference type="InterPro" id="IPR045520">
    <property type="entry name" value="GPAT/DHAPAT_C"/>
</dbReference>
<comment type="subcellular location">
    <subcellularLocation>
        <location evidence="1">Endomembrane system</location>
        <topology evidence="1">Peripheral membrane protein</topology>
    </subcellularLocation>
</comment>
<dbReference type="UniPathway" id="UPA00557">
    <property type="reaction ID" value="UER00612"/>
</dbReference>
<dbReference type="Proteomes" id="UP000014216">
    <property type="component" value="Unassembled WGS sequence"/>
</dbReference>
<dbReference type="Pfam" id="PF01553">
    <property type="entry name" value="Acyltransferase"/>
    <property type="match status" value="1"/>
</dbReference>
<dbReference type="InterPro" id="IPR022284">
    <property type="entry name" value="GPAT/DHAPAT"/>
</dbReference>
<dbReference type="PANTHER" id="PTHR12563">
    <property type="entry name" value="GLYCEROL-3-PHOSPHATE ACYLTRANSFERASE"/>
    <property type="match status" value="1"/>
</dbReference>
<dbReference type="EMBL" id="APJX01000002">
    <property type="protein sequence ID" value="EMS80555.1"/>
    <property type="molecule type" value="Genomic_DNA"/>
</dbReference>
<dbReference type="SUPFAM" id="SSF69593">
    <property type="entry name" value="Glycerol-3-phosphate (1)-acyltransferase"/>
    <property type="match status" value="1"/>
</dbReference>
<comment type="caution">
    <text evidence="11">The sequence shown here is derived from an EMBL/GenBank/DDBJ whole genome shotgun (WGS) entry which is preliminary data.</text>
</comment>
<comment type="similarity">
    <text evidence="3">Belongs to the GPAT/DAPAT family.</text>
</comment>
<evidence type="ECO:0000256" key="7">
    <source>
        <dbReference type="ARBA" id="ARBA00023136"/>
    </source>
</evidence>
<evidence type="ECO:0000313" key="11">
    <source>
        <dbReference type="EMBL" id="EMS80555.1"/>
    </source>
</evidence>
<comment type="catalytic activity">
    <reaction evidence="9">
        <text>sn-glycerol 3-phosphate + an acyl-CoA = a 1-acyl-sn-glycero-3-phosphate + CoA</text>
        <dbReference type="Rhea" id="RHEA:15325"/>
        <dbReference type="ChEBI" id="CHEBI:57287"/>
        <dbReference type="ChEBI" id="CHEBI:57597"/>
        <dbReference type="ChEBI" id="CHEBI:57970"/>
        <dbReference type="ChEBI" id="CHEBI:58342"/>
        <dbReference type="EC" id="2.3.1.15"/>
    </reaction>
</comment>
<dbReference type="RefSeq" id="WP_006964817.1">
    <property type="nucleotide sequence ID" value="NZ_APJX01000002.1"/>
</dbReference>
<dbReference type="InterPro" id="IPR041728">
    <property type="entry name" value="GPAT/DHAPAT_LPLAT"/>
</dbReference>
<evidence type="ECO:0000256" key="8">
    <source>
        <dbReference type="ARBA" id="ARBA00023315"/>
    </source>
</evidence>
<dbReference type="GO" id="GO:0004366">
    <property type="term" value="F:glycerol-3-phosphate O-acyltransferase activity"/>
    <property type="evidence" value="ECO:0007669"/>
    <property type="project" value="UniProtKB-EC"/>
</dbReference>
<keyword evidence="7" id="KW-0472">Membrane</keyword>
<evidence type="ECO:0000256" key="4">
    <source>
        <dbReference type="ARBA" id="ARBA00013113"/>
    </source>
</evidence>
<dbReference type="GO" id="GO:0012505">
    <property type="term" value="C:endomembrane system"/>
    <property type="evidence" value="ECO:0007669"/>
    <property type="project" value="UniProtKB-SubCell"/>
</dbReference>
<feature type="domain" description="Phospholipid/glycerol acyltransferase" evidence="10">
    <location>
        <begin position="380"/>
        <end position="507"/>
    </location>
</feature>